<dbReference type="EMBL" id="DAEPXK010000079">
    <property type="protein sequence ID" value="HBH1544400.1"/>
    <property type="molecule type" value="Genomic_DNA"/>
</dbReference>
<dbReference type="AlphaFoldDB" id="A0AAN5VQ73"/>
<reference evidence="1" key="1">
    <citation type="journal article" date="2018" name="Genome Biol.">
        <title>SKESA: strategic k-mer extension for scrupulous assemblies.</title>
        <authorList>
            <person name="Souvorov A."/>
            <person name="Agarwala R."/>
            <person name="Lipman D.J."/>
        </authorList>
    </citation>
    <scope>NUCLEOTIDE SEQUENCE</scope>
    <source>
        <strain evidence="1">HN1000</strain>
    </source>
</reference>
<comment type="caution">
    <text evidence="1">The sequence shown here is derived from an EMBL/GenBank/DDBJ whole genome shotgun (WGS) entry which is preliminary data.</text>
</comment>
<dbReference type="InterPro" id="IPR010982">
    <property type="entry name" value="Lambda_DNA-bd_dom_sf"/>
</dbReference>
<dbReference type="Gene3D" id="1.10.260.40">
    <property type="entry name" value="lambda repressor-like DNA-binding domains"/>
    <property type="match status" value="1"/>
</dbReference>
<name>A0AAN5VQ73_CLODI</name>
<protein>
    <submittedName>
        <fullName evidence="1">Transcriptional regulator</fullName>
    </submittedName>
</protein>
<dbReference type="CDD" id="cd00093">
    <property type="entry name" value="HTH_XRE"/>
    <property type="match status" value="1"/>
</dbReference>
<proteinExistence type="predicted"/>
<dbReference type="Proteomes" id="UP000878956">
    <property type="component" value="Unassembled WGS sequence"/>
</dbReference>
<organism evidence="1 2">
    <name type="scientific">Clostridioides difficile</name>
    <name type="common">Peptoclostridium difficile</name>
    <dbReference type="NCBI Taxonomy" id="1496"/>
    <lineage>
        <taxon>Bacteria</taxon>
        <taxon>Bacillati</taxon>
        <taxon>Bacillota</taxon>
        <taxon>Clostridia</taxon>
        <taxon>Peptostreptococcales</taxon>
        <taxon>Peptostreptococcaceae</taxon>
        <taxon>Clostridioides</taxon>
    </lineage>
</organism>
<dbReference type="RefSeq" id="WP_009899359.1">
    <property type="nucleotide sequence ID" value="NZ_CP037850.1"/>
</dbReference>
<evidence type="ECO:0000313" key="2">
    <source>
        <dbReference type="Proteomes" id="UP000878956"/>
    </source>
</evidence>
<gene>
    <name evidence="1" type="ORF">KRM00_003949</name>
</gene>
<evidence type="ECO:0000313" key="1">
    <source>
        <dbReference type="EMBL" id="HBH1544400.1"/>
    </source>
</evidence>
<accession>A0AAN5VQ73</accession>
<sequence>MNLTEFGKFSRKLRIEKNEILRDMSEKLNVTVSYLSAVETGKRSIPKSWENIMIEKYNLKDEEQIKLKKAISDSATKIKINMKDFTTEEKKLLFCLLKNYKKLNIEDKIKIKEILLKEK</sequence>
<dbReference type="GO" id="GO:0003677">
    <property type="term" value="F:DNA binding"/>
    <property type="evidence" value="ECO:0007669"/>
    <property type="project" value="InterPro"/>
</dbReference>
<reference evidence="1" key="2">
    <citation type="submission" date="2021-06" db="EMBL/GenBank/DDBJ databases">
        <authorList>
            <consortium name="NCBI Pathogen Detection Project"/>
        </authorList>
    </citation>
    <scope>NUCLEOTIDE SEQUENCE</scope>
    <source>
        <strain evidence="1">HN1000</strain>
    </source>
</reference>
<dbReference type="InterPro" id="IPR001387">
    <property type="entry name" value="Cro/C1-type_HTH"/>
</dbReference>
<dbReference type="SUPFAM" id="SSF47413">
    <property type="entry name" value="lambda repressor-like DNA-binding domains"/>
    <property type="match status" value="1"/>
</dbReference>